<gene>
    <name evidence="5" type="ORF">R9X50_00642900</name>
</gene>
<dbReference type="Pfam" id="PF00722">
    <property type="entry name" value="Glyco_hydro_16"/>
    <property type="match status" value="1"/>
</dbReference>
<name>A0AAQ3M8V4_9PEZI</name>
<dbReference type="PANTHER" id="PTHR38121:SF2">
    <property type="entry name" value="ACYLTRANSFERASE 3 DOMAIN-CONTAINING PROTEIN"/>
    <property type="match status" value="1"/>
</dbReference>
<feature type="compositionally biased region" description="Polar residues" evidence="1">
    <location>
        <begin position="566"/>
        <end position="576"/>
    </location>
</feature>
<feature type="compositionally biased region" description="Polar residues" evidence="1">
    <location>
        <begin position="409"/>
        <end position="423"/>
    </location>
</feature>
<feature type="transmembrane region" description="Helical" evidence="2">
    <location>
        <begin position="746"/>
        <end position="771"/>
    </location>
</feature>
<feature type="region of interest" description="Disordered" evidence="1">
    <location>
        <begin position="555"/>
        <end position="579"/>
    </location>
</feature>
<keyword evidence="5" id="KW-0378">Hydrolase</keyword>
<reference evidence="5 6" key="1">
    <citation type="submission" date="2023-11" db="EMBL/GenBank/DDBJ databases">
        <title>An acidophilic fungus is an integral part of prey digestion in a carnivorous sundew plant.</title>
        <authorList>
            <person name="Tsai I.J."/>
        </authorList>
    </citation>
    <scope>NUCLEOTIDE SEQUENCE [LARGE SCALE GENOMIC DNA]</scope>
    <source>
        <strain evidence="5">169a</strain>
    </source>
</reference>
<dbReference type="PROSITE" id="PS51762">
    <property type="entry name" value="GH16_2"/>
    <property type="match status" value="1"/>
</dbReference>
<feature type="transmembrane region" description="Helical" evidence="2">
    <location>
        <begin position="678"/>
        <end position="701"/>
    </location>
</feature>
<sequence length="1022" mass="114375">MFNFLLLLSYLLTVTTASVSPECSCGYRDPNTQEVFTEALIVYFNETTTLDPEIFTLQNYAHKKQQGWNSIYKVGAQPNNTNITTYNAYNRTQQDLQLWLQPSDKLHLVKGAELITKRQDIQYGSFQASMKGATQWTGGTALSFILKYNASESLQVDWMNMKEPDLARVSNLINGEWPSDDTVTTYAYLIDHNITQPWNNFSTIQIDWNKTNVNFFIEGTSTRSVATKDQAIPLAGQALHLQTWSTGDKTYMQGPPSGNATTSHIRWIRNFFNSTAMTTEQHAAWDQRCSGDIAPICSTANISLRDVSPYSEESTKTWAPPVLDNNIRATAGVVAGACSTFGILALINVFFRRTPWHKLRPKSKGSRESTDSLTAYFARSMPWSKHRGNKSSDSDSQSESSTHVIRSGGSWNASSSGVNTGVNTPLPAYGARTPPSGSQTPAPAYETPRSQSAQAGLYRSASLASLRSAGHAPRPAVDERVPQLPALHRVDNEKDPAPLHRISEVPRQAQINEFDDIAQEKSARTSEYEHHTTISEKGKEALVHVKEAVKVNITPHTTVPEPSKPTVPSTAANATSGKPAPTKRIDYLAGLVAVACMGVTLHHFIQTFWPWVSNGYGPGAHYPVPEKWIKFFVGDYILTQLWIGPFFLTATRFLTTNYLKNGNLEDIAKKEIRRAPRLFGPILITSALEYFFLEMGLTAALQYLPSVSWSTWPYVVPQPNFGVYLNNLVELAYAMPNVIPEVVQHYCIGVLWTVPVQLQFTYVVLAGAVLIRDIKNPYKRFGFYALMIATGWYAKSWAACHWAGLVLSDLEATYKWRAYLKARPVQLYAVMTFAFICAAGSPLAAVFSSDWSFNTAENSIHPDLTTGRPIREIDPLYPNYNEPDLVTLTFSIGLQILVELSTSVQWFLSTKLVLLMHPHIMTIYLTHGFVMWTWGAFIAVQLNQWSVPYWANLLVTLVTTYGFIFGLASVLTPLIDFPTQALMRNIDRWMKDEPRKKRQSTAPFTKAIVIDRHKVESEKKDA</sequence>
<dbReference type="Gene3D" id="2.60.120.200">
    <property type="match status" value="1"/>
</dbReference>
<dbReference type="AlphaFoldDB" id="A0AAQ3M8V4"/>
<evidence type="ECO:0000313" key="6">
    <source>
        <dbReference type="Proteomes" id="UP001303373"/>
    </source>
</evidence>
<keyword evidence="3" id="KW-0732">Signal</keyword>
<feature type="transmembrane region" description="Helical" evidence="2">
    <location>
        <begin position="920"/>
        <end position="943"/>
    </location>
</feature>
<keyword evidence="6" id="KW-1185">Reference proteome</keyword>
<evidence type="ECO:0000256" key="1">
    <source>
        <dbReference type="SAM" id="MobiDB-lite"/>
    </source>
</evidence>
<dbReference type="SUPFAM" id="SSF49899">
    <property type="entry name" value="Concanavalin A-like lectins/glucanases"/>
    <property type="match status" value="1"/>
</dbReference>
<feature type="transmembrane region" description="Helical" evidence="2">
    <location>
        <begin position="629"/>
        <end position="650"/>
    </location>
</feature>
<dbReference type="PANTHER" id="PTHR38121">
    <property type="entry name" value="GH16 DOMAIN-CONTAINING PROTEIN"/>
    <property type="match status" value="1"/>
</dbReference>
<evidence type="ECO:0000313" key="5">
    <source>
        <dbReference type="EMBL" id="WPH03549.1"/>
    </source>
</evidence>
<keyword evidence="2" id="KW-1133">Transmembrane helix</keyword>
<dbReference type="GO" id="GO:0005975">
    <property type="term" value="P:carbohydrate metabolic process"/>
    <property type="evidence" value="ECO:0007669"/>
    <property type="project" value="InterPro"/>
</dbReference>
<dbReference type="Proteomes" id="UP001303373">
    <property type="component" value="Chromosome 10"/>
</dbReference>
<dbReference type="EMBL" id="CP138589">
    <property type="protein sequence ID" value="WPH03549.1"/>
    <property type="molecule type" value="Genomic_DNA"/>
</dbReference>
<feature type="transmembrane region" description="Helical" evidence="2">
    <location>
        <begin position="827"/>
        <end position="847"/>
    </location>
</feature>
<keyword evidence="2" id="KW-0472">Membrane</keyword>
<dbReference type="InterPro" id="IPR000757">
    <property type="entry name" value="Beta-glucanase-like"/>
</dbReference>
<organism evidence="5 6">
    <name type="scientific">Acrodontium crateriforme</name>
    <dbReference type="NCBI Taxonomy" id="150365"/>
    <lineage>
        <taxon>Eukaryota</taxon>
        <taxon>Fungi</taxon>
        <taxon>Dikarya</taxon>
        <taxon>Ascomycota</taxon>
        <taxon>Pezizomycotina</taxon>
        <taxon>Dothideomycetes</taxon>
        <taxon>Dothideomycetidae</taxon>
        <taxon>Mycosphaerellales</taxon>
        <taxon>Teratosphaeriaceae</taxon>
        <taxon>Acrodontium</taxon>
    </lineage>
</organism>
<evidence type="ECO:0000256" key="2">
    <source>
        <dbReference type="SAM" id="Phobius"/>
    </source>
</evidence>
<dbReference type="GO" id="GO:0004553">
    <property type="term" value="F:hydrolase activity, hydrolyzing O-glycosyl compounds"/>
    <property type="evidence" value="ECO:0007669"/>
    <property type="project" value="InterPro"/>
</dbReference>
<feature type="transmembrane region" description="Helical" evidence="2">
    <location>
        <begin position="949"/>
        <end position="975"/>
    </location>
</feature>
<feature type="region of interest" description="Disordered" evidence="1">
    <location>
        <begin position="384"/>
        <end position="455"/>
    </location>
</feature>
<feature type="chain" id="PRO_5042914461" evidence="3">
    <location>
        <begin position="18"/>
        <end position="1022"/>
    </location>
</feature>
<evidence type="ECO:0000259" key="4">
    <source>
        <dbReference type="PROSITE" id="PS51762"/>
    </source>
</evidence>
<accession>A0AAQ3M8V4</accession>
<protein>
    <submittedName>
        <fullName evidence="5">Glycosyl hydrolases family 16</fullName>
    </submittedName>
</protein>
<dbReference type="InterPro" id="IPR013320">
    <property type="entry name" value="ConA-like_dom_sf"/>
</dbReference>
<feature type="domain" description="GH16" evidence="4">
    <location>
        <begin position="42"/>
        <end position="276"/>
    </location>
</feature>
<evidence type="ECO:0000256" key="3">
    <source>
        <dbReference type="SAM" id="SignalP"/>
    </source>
</evidence>
<keyword evidence="2" id="KW-0812">Transmembrane</keyword>
<proteinExistence type="predicted"/>
<feature type="transmembrane region" description="Helical" evidence="2">
    <location>
        <begin position="587"/>
        <end position="609"/>
    </location>
</feature>
<feature type="signal peptide" evidence="3">
    <location>
        <begin position="1"/>
        <end position="17"/>
    </location>
</feature>
<dbReference type="CDD" id="cd00413">
    <property type="entry name" value="Glyco_hydrolase_16"/>
    <property type="match status" value="1"/>
</dbReference>
<feature type="transmembrane region" description="Helical" evidence="2">
    <location>
        <begin position="329"/>
        <end position="351"/>
    </location>
</feature>
<feature type="transmembrane region" description="Helical" evidence="2">
    <location>
        <begin position="783"/>
        <end position="807"/>
    </location>
</feature>
<feature type="transmembrane region" description="Helical" evidence="2">
    <location>
        <begin position="885"/>
        <end position="908"/>
    </location>
</feature>